<feature type="domain" description="DUF1707" evidence="3">
    <location>
        <begin position="23"/>
        <end position="75"/>
    </location>
</feature>
<gene>
    <name evidence="4" type="ORF">ACFSJ0_12710</name>
</gene>
<name>A0ABW4G5X1_9ACTN</name>
<protein>
    <submittedName>
        <fullName evidence="4">DUF1707 domain-containing protein</fullName>
    </submittedName>
</protein>
<keyword evidence="2" id="KW-0472">Membrane</keyword>
<keyword evidence="2" id="KW-1133">Transmembrane helix</keyword>
<evidence type="ECO:0000256" key="2">
    <source>
        <dbReference type="SAM" id="Phobius"/>
    </source>
</evidence>
<sequence length="178" mass="20516">MTGATLEGRFGESEEPVMDPNDLRIGDAEREQTMADLREHFAQGRLDREELDQRLDRTLGARTARDLAQITADLPGQRREYDYREPQGGFPPEAFDKDAWRAAMKAHRHQMHAMRHAQRDMRRGWGRPHRGPGPFLPILFGLLFVGLLFGGFGIVKVLFFVWIGAMVFGMIHRHSHRR</sequence>
<dbReference type="EMBL" id="JBHUCM010000012">
    <property type="protein sequence ID" value="MFD1537906.1"/>
    <property type="molecule type" value="Genomic_DNA"/>
</dbReference>
<dbReference type="PANTHER" id="PTHR40763">
    <property type="entry name" value="MEMBRANE PROTEIN-RELATED"/>
    <property type="match status" value="1"/>
</dbReference>
<feature type="transmembrane region" description="Helical" evidence="2">
    <location>
        <begin position="135"/>
        <end position="168"/>
    </location>
</feature>
<dbReference type="RefSeq" id="WP_219530998.1">
    <property type="nucleotide sequence ID" value="NZ_JAHKRM010000010.1"/>
</dbReference>
<dbReference type="Pfam" id="PF08044">
    <property type="entry name" value="DUF1707"/>
    <property type="match status" value="1"/>
</dbReference>
<proteinExistence type="predicted"/>
<feature type="region of interest" description="Disordered" evidence="1">
    <location>
        <begin position="1"/>
        <end position="21"/>
    </location>
</feature>
<reference evidence="5" key="1">
    <citation type="journal article" date="2019" name="Int. J. Syst. Evol. Microbiol.">
        <title>The Global Catalogue of Microorganisms (GCM) 10K type strain sequencing project: providing services to taxonomists for standard genome sequencing and annotation.</title>
        <authorList>
            <consortium name="The Broad Institute Genomics Platform"/>
            <consortium name="The Broad Institute Genome Sequencing Center for Infectious Disease"/>
            <person name="Wu L."/>
            <person name="Ma J."/>
        </authorList>
    </citation>
    <scope>NUCLEOTIDE SEQUENCE [LARGE SCALE GENOMIC DNA]</scope>
    <source>
        <strain evidence="5">CGMCC 1.15399</strain>
    </source>
</reference>
<evidence type="ECO:0000259" key="3">
    <source>
        <dbReference type="Pfam" id="PF08044"/>
    </source>
</evidence>
<evidence type="ECO:0000313" key="5">
    <source>
        <dbReference type="Proteomes" id="UP001597097"/>
    </source>
</evidence>
<keyword evidence="2" id="KW-0812">Transmembrane</keyword>
<dbReference type="Proteomes" id="UP001597097">
    <property type="component" value="Unassembled WGS sequence"/>
</dbReference>
<evidence type="ECO:0000256" key="1">
    <source>
        <dbReference type="SAM" id="MobiDB-lite"/>
    </source>
</evidence>
<comment type="caution">
    <text evidence="4">The sequence shown here is derived from an EMBL/GenBank/DDBJ whole genome shotgun (WGS) entry which is preliminary data.</text>
</comment>
<organism evidence="4 5">
    <name type="scientific">Nonomuraea guangzhouensis</name>
    <dbReference type="NCBI Taxonomy" id="1291555"/>
    <lineage>
        <taxon>Bacteria</taxon>
        <taxon>Bacillati</taxon>
        <taxon>Actinomycetota</taxon>
        <taxon>Actinomycetes</taxon>
        <taxon>Streptosporangiales</taxon>
        <taxon>Streptosporangiaceae</taxon>
        <taxon>Nonomuraea</taxon>
    </lineage>
</organism>
<evidence type="ECO:0000313" key="4">
    <source>
        <dbReference type="EMBL" id="MFD1537906.1"/>
    </source>
</evidence>
<keyword evidence="5" id="KW-1185">Reference proteome</keyword>
<dbReference type="PANTHER" id="PTHR40763:SF5">
    <property type="entry name" value="MEMBRANE PROTEIN"/>
    <property type="match status" value="1"/>
</dbReference>
<accession>A0ABW4G5X1</accession>
<dbReference type="InterPro" id="IPR012551">
    <property type="entry name" value="DUF1707_SHOCT-like"/>
</dbReference>